<accession>A0A0K2VCT7</accession>
<name>A0A0K2VCT7_LEPSM</name>
<dbReference type="EMBL" id="HACA01030769">
    <property type="protein sequence ID" value="CDW48130.1"/>
    <property type="molecule type" value="Transcribed_RNA"/>
</dbReference>
<reference evidence="1" key="1">
    <citation type="submission" date="2014-05" db="EMBL/GenBank/DDBJ databases">
        <authorList>
            <person name="Chronopoulou M."/>
        </authorList>
    </citation>
    <scope>NUCLEOTIDE SEQUENCE</scope>
    <source>
        <tissue evidence="1">Whole organism</tissue>
    </source>
</reference>
<organism evidence="1">
    <name type="scientific">Lepeophtheirus salmonis</name>
    <name type="common">Salmon louse</name>
    <name type="synonym">Caligus salmonis</name>
    <dbReference type="NCBI Taxonomy" id="72036"/>
    <lineage>
        <taxon>Eukaryota</taxon>
        <taxon>Metazoa</taxon>
        <taxon>Ecdysozoa</taxon>
        <taxon>Arthropoda</taxon>
        <taxon>Crustacea</taxon>
        <taxon>Multicrustacea</taxon>
        <taxon>Hexanauplia</taxon>
        <taxon>Copepoda</taxon>
        <taxon>Siphonostomatoida</taxon>
        <taxon>Caligidae</taxon>
        <taxon>Lepeophtheirus</taxon>
    </lineage>
</organism>
<evidence type="ECO:0000313" key="1">
    <source>
        <dbReference type="EMBL" id="CDW48130.1"/>
    </source>
</evidence>
<dbReference type="AlphaFoldDB" id="A0A0K2VCT7"/>
<protein>
    <submittedName>
        <fullName evidence="1">Uncharacterized protein</fullName>
    </submittedName>
</protein>
<sequence>MFSVFTTFKFRPLISIDVLCICFEEELNCLALFRTVSNCMINFLAS</sequence>
<proteinExistence type="predicted"/>